<accession>A0A6J5R0A7</accession>
<evidence type="ECO:0000313" key="2">
    <source>
        <dbReference type="EMBL" id="CAB4186335.1"/>
    </source>
</evidence>
<name>A0A6J5R0A7_9CAUD</name>
<proteinExistence type="predicted"/>
<evidence type="ECO:0000313" key="3">
    <source>
        <dbReference type="EMBL" id="CAB4204465.1"/>
    </source>
</evidence>
<dbReference type="EMBL" id="LR796921">
    <property type="protein sequence ID" value="CAB4174263.1"/>
    <property type="molecule type" value="Genomic_DNA"/>
</dbReference>
<sequence>MTTEIKKCECQQSKNTTGGADYQDQLYGKGNRVHNCAKNAKGDKTFKCTVCGKKS</sequence>
<protein>
    <submittedName>
        <fullName evidence="2">Uncharacterized protein</fullName>
    </submittedName>
</protein>
<gene>
    <name evidence="2" type="ORF">UFOVP1138_83</name>
    <name evidence="3" type="ORF">UFOVP1394_80</name>
    <name evidence="1" type="ORF">UFOVP975_37</name>
</gene>
<dbReference type="EMBL" id="LR797086">
    <property type="protein sequence ID" value="CAB4186335.1"/>
    <property type="molecule type" value="Genomic_DNA"/>
</dbReference>
<reference evidence="2" key="1">
    <citation type="submission" date="2020-05" db="EMBL/GenBank/DDBJ databases">
        <authorList>
            <person name="Chiriac C."/>
            <person name="Salcher M."/>
            <person name="Ghai R."/>
            <person name="Kavagutti S V."/>
        </authorList>
    </citation>
    <scope>NUCLEOTIDE SEQUENCE</scope>
</reference>
<organism evidence="2">
    <name type="scientific">uncultured Caudovirales phage</name>
    <dbReference type="NCBI Taxonomy" id="2100421"/>
    <lineage>
        <taxon>Viruses</taxon>
        <taxon>Duplodnaviria</taxon>
        <taxon>Heunggongvirae</taxon>
        <taxon>Uroviricota</taxon>
        <taxon>Caudoviricetes</taxon>
        <taxon>Peduoviridae</taxon>
        <taxon>Maltschvirus</taxon>
        <taxon>Maltschvirus maltsch</taxon>
    </lineage>
</organism>
<evidence type="ECO:0000313" key="1">
    <source>
        <dbReference type="EMBL" id="CAB4174263.1"/>
    </source>
</evidence>
<dbReference type="EMBL" id="LR797345">
    <property type="protein sequence ID" value="CAB4204465.1"/>
    <property type="molecule type" value="Genomic_DNA"/>
</dbReference>